<dbReference type="FunFam" id="3.40.50.2000:FF:000009">
    <property type="entry name" value="Sterol 3-beta-glucosyltransferase UGT80A2"/>
    <property type="match status" value="1"/>
</dbReference>
<name>A0A3M2KVC2_9NOCA</name>
<accession>A0A3M2KVC2</accession>
<dbReference type="CDD" id="cd03784">
    <property type="entry name" value="GT1_Gtf-like"/>
    <property type="match status" value="1"/>
</dbReference>
<dbReference type="GO" id="GO:0008194">
    <property type="term" value="F:UDP-glycosyltransferase activity"/>
    <property type="evidence" value="ECO:0007669"/>
    <property type="project" value="InterPro"/>
</dbReference>
<sequence>MAAIGSRGDIAPLTGLAAGLRDAGHEVTVAGHAVFADLITECGLTFREMPTNLDIDMTDPNVDREKAVRQFASPNGVRATGNGLIEALRDEPADVLLLGQLTEFAGFPLAEAKGIPAVGVRFQPMSATAAHPPAAMGARSFGPRGNRFAADAGAWLADRVLGGVVSGFRRDLGLPDVPVRTLRHRRTAAEWLVLHGYSPTVSPRPADWRPGLEVTGYWWPPRPRDWTPPAELLDFLASGPPPVFVGFGSLVNTAEHGAHMSELVAAALREAGVRGIVQAGWLQLDVREDDILTVGDVPHDWLFPRMAAVVHHCGAGTTAAGLLAGVPAVGVPLYSDQPFWAERLRALGVSPATIPYPKLTASSLAAAIRAATGDPAMRALAGEVAARIAEENGVATAVRALENHLGATATAS</sequence>
<dbReference type="EMBL" id="RFFH01000022">
    <property type="protein sequence ID" value="RMI28380.1"/>
    <property type="molecule type" value="Genomic_DNA"/>
</dbReference>
<dbReference type="SUPFAM" id="SSF53756">
    <property type="entry name" value="UDP-Glycosyltransferase/glycogen phosphorylase"/>
    <property type="match status" value="1"/>
</dbReference>
<dbReference type="InterPro" id="IPR002213">
    <property type="entry name" value="UDP_glucos_trans"/>
</dbReference>
<comment type="caution">
    <text evidence="3">The sequence shown here is derived from an EMBL/GenBank/DDBJ whole genome shotgun (WGS) entry which is preliminary data.</text>
</comment>
<evidence type="ECO:0000313" key="4">
    <source>
        <dbReference type="Proteomes" id="UP000279275"/>
    </source>
</evidence>
<dbReference type="OrthoDB" id="3253247at2"/>
<dbReference type="InterPro" id="IPR010610">
    <property type="entry name" value="EryCIII-like_C"/>
</dbReference>
<dbReference type="Pfam" id="PF06722">
    <property type="entry name" value="EryCIII-like_C"/>
    <property type="match status" value="1"/>
</dbReference>
<dbReference type="GO" id="GO:0005975">
    <property type="term" value="P:carbohydrate metabolic process"/>
    <property type="evidence" value="ECO:0007669"/>
    <property type="project" value="InterPro"/>
</dbReference>
<dbReference type="GO" id="GO:0016758">
    <property type="term" value="F:hexosyltransferase activity"/>
    <property type="evidence" value="ECO:0007669"/>
    <property type="project" value="InterPro"/>
</dbReference>
<dbReference type="PANTHER" id="PTHR48050:SF13">
    <property type="entry name" value="STEROL 3-BETA-GLUCOSYLTRANSFERASE UGT80A2"/>
    <property type="match status" value="1"/>
</dbReference>
<keyword evidence="3" id="KW-0808">Transferase</keyword>
<keyword evidence="4" id="KW-1185">Reference proteome</keyword>
<dbReference type="Gene3D" id="3.40.50.2000">
    <property type="entry name" value="Glycogen Phosphorylase B"/>
    <property type="match status" value="2"/>
</dbReference>
<proteinExistence type="predicted"/>
<evidence type="ECO:0000259" key="1">
    <source>
        <dbReference type="Pfam" id="PF03033"/>
    </source>
</evidence>
<dbReference type="PANTHER" id="PTHR48050">
    <property type="entry name" value="STEROL 3-BETA-GLUCOSYLTRANSFERASE"/>
    <property type="match status" value="1"/>
</dbReference>
<dbReference type="GO" id="GO:0033072">
    <property type="term" value="P:vancomycin biosynthetic process"/>
    <property type="evidence" value="ECO:0007669"/>
    <property type="project" value="UniProtKB-ARBA"/>
</dbReference>
<dbReference type="InterPro" id="IPR004276">
    <property type="entry name" value="GlycoTrans_28_N"/>
</dbReference>
<feature type="domain" description="Erythromycin biosynthesis protein CIII-like C-terminal" evidence="2">
    <location>
        <begin position="289"/>
        <end position="391"/>
    </location>
</feature>
<evidence type="ECO:0000259" key="2">
    <source>
        <dbReference type="Pfam" id="PF06722"/>
    </source>
</evidence>
<dbReference type="InterPro" id="IPR050426">
    <property type="entry name" value="Glycosyltransferase_28"/>
</dbReference>
<dbReference type="AlphaFoldDB" id="A0A3M2KVC2"/>
<evidence type="ECO:0000313" key="3">
    <source>
        <dbReference type="EMBL" id="RMI28380.1"/>
    </source>
</evidence>
<reference evidence="3 4" key="1">
    <citation type="submission" date="2018-10" db="EMBL/GenBank/DDBJ databases">
        <title>Isolation from cow dung.</title>
        <authorList>
            <person name="Ling L."/>
        </authorList>
    </citation>
    <scope>NUCLEOTIDE SEQUENCE [LARGE SCALE GENOMIC DNA]</scope>
    <source>
        <strain evidence="3 4">NEAU-LL90</strain>
    </source>
</reference>
<dbReference type="Proteomes" id="UP000279275">
    <property type="component" value="Unassembled WGS sequence"/>
</dbReference>
<organism evidence="3 4">
    <name type="scientific">Nocardia stercoris</name>
    <dbReference type="NCBI Taxonomy" id="2483361"/>
    <lineage>
        <taxon>Bacteria</taxon>
        <taxon>Bacillati</taxon>
        <taxon>Actinomycetota</taxon>
        <taxon>Actinomycetes</taxon>
        <taxon>Mycobacteriales</taxon>
        <taxon>Nocardiaceae</taxon>
        <taxon>Nocardia</taxon>
    </lineage>
</organism>
<gene>
    <name evidence="3" type="ORF">EBN03_30480</name>
</gene>
<feature type="domain" description="Glycosyltransferase family 28 N-terminal" evidence="1">
    <location>
        <begin position="1"/>
        <end position="61"/>
    </location>
</feature>
<protein>
    <submittedName>
        <fullName evidence="3">Glycosyltransferase</fullName>
    </submittedName>
</protein>
<dbReference type="Pfam" id="PF03033">
    <property type="entry name" value="Glyco_transf_28"/>
    <property type="match status" value="1"/>
</dbReference>